<dbReference type="EMBL" id="OU898281">
    <property type="protein sequence ID" value="CAG9836151.1"/>
    <property type="molecule type" value="Genomic_DNA"/>
</dbReference>
<reference evidence="1" key="1">
    <citation type="submission" date="2022-01" db="EMBL/GenBank/DDBJ databases">
        <authorList>
            <person name="King R."/>
        </authorList>
    </citation>
    <scope>NUCLEOTIDE SEQUENCE</scope>
</reference>
<dbReference type="AlphaFoldDB" id="A0A9N9T0U7"/>
<dbReference type="PANTHER" id="PTHR10773">
    <property type="entry name" value="DNA-DIRECTED RNA POLYMERASES I, II, AND III SUBUNIT RPABC2"/>
    <property type="match status" value="1"/>
</dbReference>
<organism evidence="1 2">
    <name type="scientific">Diabrotica balteata</name>
    <name type="common">Banded cucumber beetle</name>
    <dbReference type="NCBI Taxonomy" id="107213"/>
    <lineage>
        <taxon>Eukaryota</taxon>
        <taxon>Metazoa</taxon>
        <taxon>Ecdysozoa</taxon>
        <taxon>Arthropoda</taxon>
        <taxon>Hexapoda</taxon>
        <taxon>Insecta</taxon>
        <taxon>Pterygota</taxon>
        <taxon>Neoptera</taxon>
        <taxon>Endopterygota</taxon>
        <taxon>Coleoptera</taxon>
        <taxon>Polyphaga</taxon>
        <taxon>Cucujiformia</taxon>
        <taxon>Chrysomeloidea</taxon>
        <taxon>Chrysomelidae</taxon>
        <taxon>Galerucinae</taxon>
        <taxon>Diabroticina</taxon>
        <taxon>Diabroticites</taxon>
        <taxon>Diabrotica</taxon>
    </lineage>
</organism>
<evidence type="ECO:0000313" key="1">
    <source>
        <dbReference type="EMBL" id="CAG9836151.1"/>
    </source>
</evidence>
<dbReference type="PANTHER" id="PTHR10773:SF19">
    <property type="match status" value="1"/>
</dbReference>
<dbReference type="Proteomes" id="UP001153709">
    <property type="component" value="Chromosome 6"/>
</dbReference>
<protein>
    <submittedName>
        <fullName evidence="1">Uncharacterized protein</fullName>
    </submittedName>
</protein>
<keyword evidence="2" id="KW-1185">Reference proteome</keyword>
<sequence>MKNETSFLEMLYFSRLFLKSWTILSDVSPSLAVKFNALPVMEYNYCRASSSGKYLLFEWSLKQSLYKLYVADHCQKQNIKPLFGKYFYQAIEMRNISQFHQKKDECEKCAGFKVETVYKTEQTARQNRKREARQKKKDKKEEAYDCTVNLQADFLAPKSKVSNLHYRTKLQVHNLCVYNLINHDGFCFLWNKTEGALNAEEFASIWVYFLKESVIPSALHDGAKIILYTDGCSYQTRNAVMANGLLNLAVTKNITIKQKYLEPGHTQMEADSMHSTIEKHVRDKSHQHASEIRPAL</sequence>
<name>A0A9N9T0U7_DIABA</name>
<dbReference type="OrthoDB" id="6775418at2759"/>
<proteinExistence type="predicted"/>
<evidence type="ECO:0000313" key="2">
    <source>
        <dbReference type="Proteomes" id="UP001153709"/>
    </source>
</evidence>
<accession>A0A9N9T0U7</accession>
<gene>
    <name evidence="1" type="ORF">DIABBA_LOCUS9264</name>
</gene>